<feature type="domain" description="Thiolase C-terminal" evidence="7">
    <location>
        <begin position="271"/>
        <end position="393"/>
    </location>
</feature>
<dbReference type="PANTHER" id="PTHR18919">
    <property type="entry name" value="ACETYL-COA C-ACYLTRANSFERASE"/>
    <property type="match status" value="1"/>
</dbReference>
<dbReference type="EMBL" id="CABGHF010000004">
    <property type="protein sequence ID" value="VUS42687.1"/>
    <property type="molecule type" value="Genomic_DNA"/>
</dbReference>
<proteinExistence type="inferred from homology"/>
<dbReference type="InterPro" id="IPR020617">
    <property type="entry name" value="Thiolase_C"/>
</dbReference>
<evidence type="ECO:0000313" key="8">
    <source>
        <dbReference type="EMBL" id="VUS42687.1"/>
    </source>
</evidence>
<dbReference type="InterPro" id="IPR002155">
    <property type="entry name" value="Thiolase"/>
</dbReference>
<keyword evidence="3 5" id="KW-0012">Acyltransferase</keyword>
<evidence type="ECO:0000313" key="9">
    <source>
        <dbReference type="Proteomes" id="UP000318370"/>
    </source>
</evidence>
<feature type="active site" description="Acyl-thioester intermediate" evidence="4">
    <location>
        <position position="90"/>
    </location>
</feature>
<dbReference type="Proteomes" id="UP000318370">
    <property type="component" value="Unassembled WGS sequence"/>
</dbReference>
<dbReference type="InterPro" id="IPR016039">
    <property type="entry name" value="Thiolase-like"/>
</dbReference>
<evidence type="ECO:0000256" key="2">
    <source>
        <dbReference type="ARBA" id="ARBA00022679"/>
    </source>
</evidence>
<sequence>MSIKDVVIVSAARTPIGCFGGALKDLSAIQLGEHAITAAVARAAIKPDDVDEVIMGNVLGAGLGQNVARQVAIAAGIPVEKSAFNVSKVCGSGLKATILGAQAIALGDAEIVVAGGTESMSNAMYLSAAARWGQRMGDSALIDSLISDGLTDAFSGEYMGITAENLAQKYQLTREELDAYAAESQQRTEWAQKNGRFDNEIVPIKIVTRKEERYVKADEFPRHGTTRETLARLRPAFRPDGVVTAGNASGINDGAAALVLMSREKAAALQLQPLATIRAWGSGGVDPNIMGYGPVPATRRALSRAGLQVSDLDVIEANEAFASQCLSVMKGLGLDPQKTNVNGGAIALGHPIGASGARILVSLVHEMQRRHARYGLATLCIGGGMGLAMVVEKE</sequence>
<dbReference type="Pfam" id="PF02803">
    <property type="entry name" value="Thiolase_C"/>
    <property type="match status" value="1"/>
</dbReference>
<reference evidence="8 9" key="1">
    <citation type="submission" date="2019-07" db="EMBL/GenBank/DDBJ databases">
        <authorList>
            <person name="Brisse S."/>
            <person name="Rodrigues C."/>
            <person name="Thorpe H."/>
        </authorList>
    </citation>
    <scope>NUCLEOTIDE SEQUENCE [LARGE SCALE GENOMIC DNA]</scope>
    <source>
        <strain evidence="8">SB6408</strain>
    </source>
</reference>
<dbReference type="Pfam" id="PF00108">
    <property type="entry name" value="Thiolase_N"/>
    <property type="match status" value="1"/>
</dbReference>
<dbReference type="PROSITE" id="PS00099">
    <property type="entry name" value="THIOLASE_3"/>
    <property type="match status" value="1"/>
</dbReference>
<evidence type="ECO:0000256" key="3">
    <source>
        <dbReference type="ARBA" id="ARBA00023315"/>
    </source>
</evidence>
<dbReference type="NCBIfam" id="TIGR01930">
    <property type="entry name" value="AcCoA-C-Actrans"/>
    <property type="match status" value="1"/>
</dbReference>
<dbReference type="PROSITE" id="PS00737">
    <property type="entry name" value="THIOLASE_2"/>
    <property type="match status" value="1"/>
</dbReference>
<dbReference type="Gene3D" id="3.40.47.10">
    <property type="match status" value="2"/>
</dbReference>
<dbReference type="PIRSF" id="PIRSF000429">
    <property type="entry name" value="Ac-CoA_Ac_transf"/>
    <property type="match status" value="1"/>
</dbReference>
<organism evidence="8 9">
    <name type="scientific">Klebsiella spallanzanii</name>
    <dbReference type="NCBI Taxonomy" id="2587528"/>
    <lineage>
        <taxon>Bacteria</taxon>
        <taxon>Pseudomonadati</taxon>
        <taxon>Pseudomonadota</taxon>
        <taxon>Gammaproteobacteria</taxon>
        <taxon>Enterobacterales</taxon>
        <taxon>Enterobacteriaceae</taxon>
        <taxon>Klebsiella/Raoultella group</taxon>
        <taxon>Klebsiella</taxon>
    </lineage>
</organism>
<feature type="domain" description="Thiolase N-terminal" evidence="6">
    <location>
        <begin position="6"/>
        <end position="264"/>
    </location>
</feature>
<dbReference type="InterPro" id="IPR020610">
    <property type="entry name" value="Thiolase_AS"/>
</dbReference>
<dbReference type="GO" id="GO:0003988">
    <property type="term" value="F:acetyl-CoA C-acyltransferase activity"/>
    <property type="evidence" value="ECO:0007669"/>
    <property type="project" value="UniProtKB-ARBA"/>
</dbReference>
<evidence type="ECO:0000256" key="1">
    <source>
        <dbReference type="ARBA" id="ARBA00010982"/>
    </source>
</evidence>
<evidence type="ECO:0000256" key="5">
    <source>
        <dbReference type="RuleBase" id="RU003557"/>
    </source>
</evidence>
<evidence type="ECO:0000256" key="4">
    <source>
        <dbReference type="PIRSR" id="PIRSR000429-1"/>
    </source>
</evidence>
<name>A0A564IEC4_9ENTR</name>
<dbReference type="InterPro" id="IPR020616">
    <property type="entry name" value="Thiolase_N"/>
</dbReference>
<dbReference type="InterPro" id="IPR020613">
    <property type="entry name" value="Thiolase_CS"/>
</dbReference>
<comment type="similarity">
    <text evidence="1 5">Belongs to the thiolase-like superfamily. Thiolase family.</text>
</comment>
<keyword evidence="2 5" id="KW-0808">Transferase</keyword>
<feature type="active site" description="Proton acceptor" evidence="4">
    <location>
        <position position="350"/>
    </location>
</feature>
<dbReference type="CDD" id="cd00751">
    <property type="entry name" value="thiolase"/>
    <property type="match status" value="1"/>
</dbReference>
<dbReference type="PANTHER" id="PTHR18919:SF107">
    <property type="entry name" value="ACETYL-COA ACETYLTRANSFERASE, CYTOSOLIC"/>
    <property type="match status" value="1"/>
</dbReference>
<evidence type="ECO:0000259" key="7">
    <source>
        <dbReference type="Pfam" id="PF02803"/>
    </source>
</evidence>
<gene>
    <name evidence="8" type="primary">thlA_2</name>
    <name evidence="8" type="ORF">SB6408_03634</name>
</gene>
<dbReference type="FunFam" id="3.40.47.10:FF:000010">
    <property type="entry name" value="Acetyl-CoA acetyltransferase (Thiolase)"/>
    <property type="match status" value="1"/>
</dbReference>
<dbReference type="RefSeq" id="WP_328592123.1">
    <property type="nucleotide sequence ID" value="NZ_CABGHF010000004.1"/>
</dbReference>
<dbReference type="SUPFAM" id="SSF53901">
    <property type="entry name" value="Thiolase-like"/>
    <property type="match status" value="2"/>
</dbReference>
<evidence type="ECO:0000259" key="6">
    <source>
        <dbReference type="Pfam" id="PF00108"/>
    </source>
</evidence>
<protein>
    <submittedName>
        <fullName evidence="8">Acetyl-CoA acetyltransferase</fullName>
    </submittedName>
</protein>
<accession>A0A564IEC4</accession>
<feature type="active site" description="Proton acceptor" evidence="4">
    <location>
        <position position="380"/>
    </location>
</feature>
<dbReference type="GO" id="GO:0044281">
    <property type="term" value="P:small molecule metabolic process"/>
    <property type="evidence" value="ECO:0007669"/>
    <property type="project" value="UniProtKB-ARBA"/>
</dbReference>
<dbReference type="AlphaFoldDB" id="A0A564IEC4"/>